<dbReference type="AlphaFoldDB" id="A0A538T7F2"/>
<dbReference type="GO" id="GO:0030420">
    <property type="term" value="P:establishment of competence for transformation"/>
    <property type="evidence" value="ECO:0007669"/>
    <property type="project" value="InterPro"/>
</dbReference>
<feature type="domain" description="DUF4131" evidence="8">
    <location>
        <begin position="59"/>
        <end position="212"/>
    </location>
</feature>
<dbReference type="Gene3D" id="3.60.15.10">
    <property type="entry name" value="Ribonuclease Z/Hydroxyacylglutathione hydrolase-like"/>
    <property type="match status" value="2"/>
</dbReference>
<dbReference type="InterPro" id="IPR025405">
    <property type="entry name" value="DUF4131"/>
</dbReference>
<dbReference type="Proteomes" id="UP000317716">
    <property type="component" value="Unassembled WGS sequence"/>
</dbReference>
<dbReference type="EMBL" id="VBOS01000045">
    <property type="protein sequence ID" value="TMQ59570.1"/>
    <property type="molecule type" value="Genomic_DNA"/>
</dbReference>
<feature type="domain" description="ComEC/Rec2-related protein" evidence="7">
    <location>
        <begin position="255"/>
        <end position="514"/>
    </location>
</feature>
<dbReference type="Pfam" id="PF03772">
    <property type="entry name" value="Competence"/>
    <property type="match status" value="1"/>
</dbReference>
<proteinExistence type="predicted"/>
<evidence type="ECO:0000259" key="8">
    <source>
        <dbReference type="Pfam" id="PF13567"/>
    </source>
</evidence>
<dbReference type="InterPro" id="IPR004477">
    <property type="entry name" value="ComEC_N"/>
</dbReference>
<dbReference type="NCBIfam" id="TIGR00360">
    <property type="entry name" value="ComEC_N-term"/>
    <property type="match status" value="1"/>
</dbReference>
<gene>
    <name evidence="9" type="ORF">E6K72_01535</name>
</gene>
<dbReference type="InterPro" id="IPR052159">
    <property type="entry name" value="Competence_DNA_uptake"/>
</dbReference>
<feature type="transmembrane region" description="Helical" evidence="6">
    <location>
        <begin position="348"/>
        <end position="369"/>
    </location>
</feature>
<feature type="transmembrane region" description="Helical" evidence="6">
    <location>
        <begin position="375"/>
        <end position="394"/>
    </location>
</feature>
<evidence type="ECO:0000313" key="10">
    <source>
        <dbReference type="Proteomes" id="UP000317716"/>
    </source>
</evidence>
<dbReference type="PANTHER" id="PTHR30619">
    <property type="entry name" value="DNA INTERNALIZATION/COMPETENCE PROTEIN COMEC/REC2"/>
    <property type="match status" value="1"/>
</dbReference>
<dbReference type="SUPFAM" id="SSF56281">
    <property type="entry name" value="Metallo-hydrolase/oxidoreductase"/>
    <property type="match status" value="1"/>
</dbReference>
<evidence type="ECO:0000256" key="5">
    <source>
        <dbReference type="ARBA" id="ARBA00023136"/>
    </source>
</evidence>
<feature type="transmembrane region" description="Helical" evidence="6">
    <location>
        <begin position="273"/>
        <end position="294"/>
    </location>
</feature>
<sequence>MARPVHAVDGSAPLRASNAAPGRAPRLARLFRIGSAMGGRSAVGAAIVVWCGLLAGARLALPLALGATLIVPPLALIAWRGPDRVGTLALLVTLALGAAARGAAAHAALERARVGIPEAGVVARIEGRVVEPPLREAAEPIAVVSIGRSSPPLAPAARIRLTLPDGDRSEWGDRIFALARLWAPSAPRNPGGFDARAAADADGLAASGRAFDATSEIARGLHAWPRATVARFRRAIEGRLKAHLSPAARELVLPLVVGDRSALSPDRNASLKAAGLIHLLALSGLHVAWLAALVRGLCASLGGGPAARGLAGGLCALLYVGLAGPLPSLARAAGSEIANACARLCDRALDPIQALALSVLALLVLAPAWAGDLGFQLSCAATVGLVTIGPWLSARCGRFRRALQPFVPTVSAQITSMPLLLWRFHAFSWVGAFANLAAVPVCGLLLSAAWLAAVAEMALPGTAGPWFGACETLSALLTAITDRAARAPEALVATGPDAAVPLLSGAGAALLALALPGPRDVASAQRPASRARVAAAGLGALSAALALGLAVTRPTLGPPPGRWWCVVLDVGQGDAIAIGCGGRWWLVDVGPRSPHHDAGQSVVLPFMRWAAVRRIEALALTHDDGDHTGGAHAVLSGADVRGIWASPSLPGVPGPGPRFGATGVARFDTLALRPRIVALWPPRATEPAAATIHADNAAGLVLEVGEGTGRALLAADVDSTVEDSLTAAPGVALLKVAHHGSGSSSGACFLARIRPHVAALSCGAHNPFGHPEAGALRRLTASGAQLFRTDREGALWFEFSVDGVRRIDWRRDAFPAPAPQTGGADPDAACWMHHAVDTPRQ</sequence>
<keyword evidence="5 6" id="KW-0472">Membrane</keyword>
<organism evidence="9 10">
    <name type="scientific">Eiseniibacteriota bacterium</name>
    <dbReference type="NCBI Taxonomy" id="2212470"/>
    <lineage>
        <taxon>Bacteria</taxon>
        <taxon>Candidatus Eiseniibacteriota</taxon>
    </lineage>
</organism>
<name>A0A538T7F2_UNCEI</name>
<dbReference type="Pfam" id="PF13567">
    <property type="entry name" value="DUF4131"/>
    <property type="match status" value="1"/>
</dbReference>
<accession>A0A538T7F2</accession>
<evidence type="ECO:0000259" key="7">
    <source>
        <dbReference type="Pfam" id="PF03772"/>
    </source>
</evidence>
<evidence type="ECO:0000313" key="9">
    <source>
        <dbReference type="EMBL" id="TMQ59570.1"/>
    </source>
</evidence>
<dbReference type="PANTHER" id="PTHR30619:SF1">
    <property type="entry name" value="RECOMBINATION PROTEIN 2"/>
    <property type="match status" value="1"/>
</dbReference>
<comment type="subcellular location">
    <subcellularLocation>
        <location evidence="1">Cell membrane</location>
        <topology evidence="1">Multi-pass membrane protein</topology>
    </subcellularLocation>
</comment>
<keyword evidence="2" id="KW-1003">Cell membrane</keyword>
<dbReference type="NCBIfam" id="TIGR00361">
    <property type="entry name" value="ComEC_Rec2"/>
    <property type="match status" value="1"/>
</dbReference>
<feature type="transmembrane region" description="Helical" evidence="6">
    <location>
        <begin position="85"/>
        <end position="104"/>
    </location>
</feature>
<dbReference type="GO" id="GO:0005886">
    <property type="term" value="C:plasma membrane"/>
    <property type="evidence" value="ECO:0007669"/>
    <property type="project" value="UniProtKB-SubCell"/>
</dbReference>
<feature type="transmembrane region" description="Helical" evidence="6">
    <location>
        <begin position="306"/>
        <end position="327"/>
    </location>
</feature>
<comment type="caution">
    <text evidence="9">The sequence shown here is derived from an EMBL/GenBank/DDBJ whole genome shotgun (WGS) entry which is preliminary data.</text>
</comment>
<evidence type="ECO:0000256" key="1">
    <source>
        <dbReference type="ARBA" id="ARBA00004651"/>
    </source>
</evidence>
<evidence type="ECO:0000256" key="2">
    <source>
        <dbReference type="ARBA" id="ARBA00022475"/>
    </source>
</evidence>
<evidence type="ECO:0000256" key="4">
    <source>
        <dbReference type="ARBA" id="ARBA00022989"/>
    </source>
</evidence>
<keyword evidence="4 6" id="KW-1133">Transmembrane helix</keyword>
<dbReference type="InterPro" id="IPR004797">
    <property type="entry name" value="Competence_ComEC/Rec2"/>
</dbReference>
<keyword evidence="3 6" id="KW-0812">Transmembrane</keyword>
<reference evidence="9 10" key="1">
    <citation type="journal article" date="2019" name="Nat. Microbiol.">
        <title>Mediterranean grassland soil C-N compound turnover is dependent on rainfall and depth, and is mediated by genomically divergent microorganisms.</title>
        <authorList>
            <person name="Diamond S."/>
            <person name="Andeer P.F."/>
            <person name="Li Z."/>
            <person name="Crits-Christoph A."/>
            <person name="Burstein D."/>
            <person name="Anantharaman K."/>
            <person name="Lane K.R."/>
            <person name="Thomas B.C."/>
            <person name="Pan C."/>
            <person name="Northen T.R."/>
            <person name="Banfield J.F."/>
        </authorList>
    </citation>
    <scope>NUCLEOTIDE SEQUENCE [LARGE SCALE GENOMIC DNA]</scope>
    <source>
        <strain evidence="9">WS_2</strain>
    </source>
</reference>
<dbReference type="InterPro" id="IPR036866">
    <property type="entry name" value="RibonucZ/Hydroxyglut_hydro"/>
</dbReference>
<feature type="transmembrane region" description="Helical" evidence="6">
    <location>
        <begin position="426"/>
        <end position="452"/>
    </location>
</feature>
<evidence type="ECO:0000256" key="6">
    <source>
        <dbReference type="SAM" id="Phobius"/>
    </source>
</evidence>
<evidence type="ECO:0000256" key="3">
    <source>
        <dbReference type="ARBA" id="ARBA00022692"/>
    </source>
</evidence>
<protein>
    <submittedName>
        <fullName evidence="9">DNA internalization-related competence protein ComEC/Rec2</fullName>
    </submittedName>
</protein>